<dbReference type="InterPro" id="IPR019321">
    <property type="entry name" value="Nucleoporin_Nup88"/>
</dbReference>
<evidence type="ECO:0000256" key="8">
    <source>
        <dbReference type="SAM" id="MobiDB-lite"/>
    </source>
</evidence>
<organism evidence="9 10">
    <name type="scientific">Syncephalastrum racemosum</name>
    <name type="common">Filamentous fungus</name>
    <dbReference type="NCBI Taxonomy" id="13706"/>
    <lineage>
        <taxon>Eukaryota</taxon>
        <taxon>Fungi</taxon>
        <taxon>Fungi incertae sedis</taxon>
        <taxon>Mucoromycota</taxon>
        <taxon>Mucoromycotina</taxon>
        <taxon>Mucoromycetes</taxon>
        <taxon>Mucorales</taxon>
        <taxon>Syncephalastraceae</taxon>
        <taxon>Syncephalastrum</taxon>
    </lineage>
</organism>
<feature type="region of interest" description="Disordered" evidence="8">
    <location>
        <begin position="745"/>
        <end position="775"/>
    </location>
</feature>
<dbReference type="FunCoup" id="A0A1X2H9U9">
    <property type="interactions" value="16"/>
</dbReference>
<dbReference type="GO" id="GO:0006606">
    <property type="term" value="P:protein import into nucleus"/>
    <property type="evidence" value="ECO:0007669"/>
    <property type="project" value="TreeGrafter"/>
</dbReference>
<feature type="compositionally biased region" description="Acidic residues" evidence="8">
    <location>
        <begin position="182"/>
        <end position="198"/>
    </location>
</feature>
<keyword evidence="2" id="KW-0813">Transport</keyword>
<keyword evidence="3" id="KW-0509">mRNA transport</keyword>
<evidence type="ECO:0000256" key="7">
    <source>
        <dbReference type="ARBA" id="ARBA00023242"/>
    </source>
</evidence>
<evidence type="ECO:0000313" key="10">
    <source>
        <dbReference type="Proteomes" id="UP000242180"/>
    </source>
</evidence>
<dbReference type="EMBL" id="MCGN01000006">
    <property type="protein sequence ID" value="ORY95443.1"/>
    <property type="molecule type" value="Genomic_DNA"/>
</dbReference>
<dbReference type="AlphaFoldDB" id="A0A1X2H9U9"/>
<dbReference type="InParanoid" id="A0A1X2H9U9"/>
<dbReference type="OrthoDB" id="341482at2759"/>
<evidence type="ECO:0000256" key="3">
    <source>
        <dbReference type="ARBA" id="ARBA00022816"/>
    </source>
</evidence>
<dbReference type="InterPro" id="IPR037700">
    <property type="entry name" value="NUP88/NUP82"/>
</dbReference>
<keyword evidence="5" id="KW-0811">Translocation</keyword>
<keyword evidence="10" id="KW-1185">Reference proteome</keyword>
<dbReference type="GO" id="GO:0000055">
    <property type="term" value="P:ribosomal large subunit export from nucleus"/>
    <property type="evidence" value="ECO:0007669"/>
    <property type="project" value="InterPro"/>
</dbReference>
<evidence type="ECO:0000256" key="2">
    <source>
        <dbReference type="ARBA" id="ARBA00022448"/>
    </source>
</evidence>
<evidence type="ECO:0000256" key="5">
    <source>
        <dbReference type="ARBA" id="ARBA00023010"/>
    </source>
</evidence>
<comment type="subcellular location">
    <subcellularLocation>
        <location evidence="1">Nucleus</location>
        <location evidence="1">Nuclear pore complex</location>
    </subcellularLocation>
</comment>
<protein>
    <submittedName>
        <fullName evidence="9">Uncharacterized protein</fullName>
    </submittedName>
</protein>
<evidence type="ECO:0000313" key="9">
    <source>
        <dbReference type="EMBL" id="ORY95443.1"/>
    </source>
</evidence>
<dbReference type="SUPFAM" id="SSF50978">
    <property type="entry name" value="WD40 repeat-like"/>
    <property type="match status" value="1"/>
</dbReference>
<evidence type="ECO:0000256" key="4">
    <source>
        <dbReference type="ARBA" id="ARBA00022927"/>
    </source>
</evidence>
<sequence>MPHSYLDCIDTLPIFSKTRPALPPSPRNVVAVCGDLLFVAHNASLAVTHLESNSPASPFLSLLSPDLEFSIESLVPNSTGEYLAVQGARGQLVVVCVDHPVFTQYLDNKEASIDCRTLCIGNPDNKTPITKMIWHPLSRTQACLMVLTRNGLLSLFDIARDLTEPEQIFLLGDKRRNRDDNSDSDDHDDPENTSDSDSDIDHSEATETGSEFYEEEDRVLSFAVGSLPRSSVPSDCGWEAFTLYYALPDGFIYSICPVLPHDSLVPEHLMHTLCNMTSGKLDRIIQSSASGLDGPLDALYHLYQLHHLWLLDIMKAAKYEDNGMVRLKGDAATIEYPLKKQGPFIFEKKHDGTLSDPGKLGNICDMAFIQTQPLNLMVLAYDKGRVRICLLENEIDPQWNTFNSCCKWQTELLEFLTTSHALPRASVYEERRIAKGRLSLMVDPIYPQDTIHVFHTHGSHIILMEHWTRELAQLDLRYRRGQGRTAVLDIVDRWSAKKNASKIKCLVDTQALGGRLPNPVVGLAAYPVKSGRYIIAITKSGTPLAILLGERTHRFQPAYQANRDKVGLPLPTFVPPCKLQELYQVPPQPRLVACHDEKPVSKAAIKLWDRRAEQIKRFTRTLDECSKKTERRIILQEGEYQRQKAMVEHAKTIEERSKKTEARAKEVLENHKRLVSRVRHLVWEAVHRESENKPSWPPVYCFCNKPHPHDSSSKTGKLSAPANRVKICGQEVSVDEVMTALSNLSISSEQEKQNTDKRVDDKGKGKQTEKYFRFP</sequence>
<gene>
    <name evidence="9" type="ORF">BCR43DRAFT_493011</name>
</gene>
<dbReference type="PANTHER" id="PTHR13257:SF0">
    <property type="entry name" value="NUCLEAR PORE COMPLEX PROTEIN NUP88"/>
    <property type="match status" value="1"/>
</dbReference>
<keyword evidence="4" id="KW-0653">Protein transport</keyword>
<feature type="compositionally biased region" description="Basic and acidic residues" evidence="8">
    <location>
        <begin position="749"/>
        <end position="775"/>
    </location>
</feature>
<name>A0A1X2H9U9_SYNRA</name>
<keyword evidence="6" id="KW-0906">Nuclear pore complex</keyword>
<proteinExistence type="predicted"/>
<dbReference type="STRING" id="13706.A0A1X2H9U9"/>
<dbReference type="GO" id="GO:0006406">
    <property type="term" value="P:mRNA export from nucleus"/>
    <property type="evidence" value="ECO:0007669"/>
    <property type="project" value="TreeGrafter"/>
</dbReference>
<dbReference type="PANTHER" id="PTHR13257">
    <property type="entry name" value="NUCLEOPORIN NUP84-RELATED"/>
    <property type="match status" value="1"/>
</dbReference>
<dbReference type="InterPro" id="IPR036322">
    <property type="entry name" value="WD40_repeat_dom_sf"/>
</dbReference>
<evidence type="ECO:0000256" key="1">
    <source>
        <dbReference type="ARBA" id="ARBA00004567"/>
    </source>
</evidence>
<dbReference type="GO" id="GO:0000056">
    <property type="term" value="P:ribosomal small subunit export from nucleus"/>
    <property type="evidence" value="ECO:0007669"/>
    <property type="project" value="InterPro"/>
</dbReference>
<feature type="region of interest" description="Disordered" evidence="8">
    <location>
        <begin position="173"/>
        <end position="212"/>
    </location>
</feature>
<dbReference type="Pfam" id="PF10168">
    <property type="entry name" value="Nup88"/>
    <property type="match status" value="1"/>
</dbReference>
<keyword evidence="7" id="KW-0539">Nucleus</keyword>
<comment type="caution">
    <text evidence="9">The sequence shown here is derived from an EMBL/GenBank/DDBJ whole genome shotgun (WGS) entry which is preliminary data.</text>
</comment>
<dbReference type="Proteomes" id="UP000242180">
    <property type="component" value="Unassembled WGS sequence"/>
</dbReference>
<dbReference type="GO" id="GO:0017056">
    <property type="term" value="F:structural constituent of nuclear pore"/>
    <property type="evidence" value="ECO:0007669"/>
    <property type="project" value="InterPro"/>
</dbReference>
<evidence type="ECO:0000256" key="6">
    <source>
        <dbReference type="ARBA" id="ARBA00023132"/>
    </source>
</evidence>
<accession>A0A1X2H9U9</accession>
<dbReference type="GO" id="GO:0005643">
    <property type="term" value="C:nuclear pore"/>
    <property type="evidence" value="ECO:0007669"/>
    <property type="project" value="UniProtKB-SubCell"/>
</dbReference>
<reference evidence="9 10" key="1">
    <citation type="submission" date="2016-07" db="EMBL/GenBank/DDBJ databases">
        <title>Pervasive Adenine N6-methylation of Active Genes in Fungi.</title>
        <authorList>
            <consortium name="DOE Joint Genome Institute"/>
            <person name="Mondo S.J."/>
            <person name="Dannebaum R.O."/>
            <person name="Kuo R.C."/>
            <person name="Labutti K."/>
            <person name="Haridas S."/>
            <person name="Kuo A."/>
            <person name="Salamov A."/>
            <person name="Ahrendt S.R."/>
            <person name="Lipzen A."/>
            <person name="Sullivan W."/>
            <person name="Andreopoulos W.B."/>
            <person name="Clum A."/>
            <person name="Lindquist E."/>
            <person name="Daum C."/>
            <person name="Ramamoorthy G.K."/>
            <person name="Gryganskyi A."/>
            <person name="Culley D."/>
            <person name="Magnuson J.K."/>
            <person name="James T.Y."/>
            <person name="O'Malley M.A."/>
            <person name="Stajich J.E."/>
            <person name="Spatafora J.W."/>
            <person name="Visel A."/>
            <person name="Grigoriev I.V."/>
        </authorList>
    </citation>
    <scope>NUCLEOTIDE SEQUENCE [LARGE SCALE GENOMIC DNA]</scope>
    <source>
        <strain evidence="9 10">NRRL 2496</strain>
    </source>
</reference>